<dbReference type="AlphaFoldDB" id="A0A9P6MZ45"/>
<keyword evidence="2" id="KW-1185">Reference proteome</keyword>
<evidence type="ECO:0000313" key="1">
    <source>
        <dbReference type="EMBL" id="KAG0017984.1"/>
    </source>
</evidence>
<protein>
    <submittedName>
        <fullName evidence="1">Uncharacterized protein</fullName>
    </submittedName>
</protein>
<comment type="caution">
    <text evidence="1">The sequence shown here is derived from an EMBL/GenBank/DDBJ whole genome shotgun (WGS) entry which is preliminary data.</text>
</comment>
<accession>A0A9P6MZ45</accession>
<gene>
    <name evidence="1" type="ORF">BGZ80_007682</name>
</gene>
<dbReference type="Proteomes" id="UP000703661">
    <property type="component" value="Unassembled WGS sequence"/>
</dbReference>
<evidence type="ECO:0000313" key="2">
    <source>
        <dbReference type="Proteomes" id="UP000703661"/>
    </source>
</evidence>
<dbReference type="EMBL" id="JAAAID010000398">
    <property type="protein sequence ID" value="KAG0017984.1"/>
    <property type="molecule type" value="Genomic_DNA"/>
</dbReference>
<organism evidence="1 2">
    <name type="scientific">Entomortierella chlamydospora</name>
    <dbReference type="NCBI Taxonomy" id="101097"/>
    <lineage>
        <taxon>Eukaryota</taxon>
        <taxon>Fungi</taxon>
        <taxon>Fungi incertae sedis</taxon>
        <taxon>Mucoromycota</taxon>
        <taxon>Mortierellomycotina</taxon>
        <taxon>Mortierellomycetes</taxon>
        <taxon>Mortierellales</taxon>
        <taxon>Mortierellaceae</taxon>
        <taxon>Entomortierella</taxon>
    </lineage>
</organism>
<name>A0A9P6MZ45_9FUNG</name>
<proteinExistence type="predicted"/>
<sequence>METADIVMETTYITMGTMEFNTQVNGVDMNVSDVTSIHFPNSDHLELLVAVTPSDAQADRVDAWQYQATQQNAMSLLAGDFRSLRL</sequence>
<reference evidence="1" key="1">
    <citation type="journal article" date="2020" name="Fungal Divers.">
        <title>Resolving the Mortierellaceae phylogeny through synthesis of multi-gene phylogenetics and phylogenomics.</title>
        <authorList>
            <person name="Vandepol N."/>
            <person name="Liber J."/>
            <person name="Desiro A."/>
            <person name="Na H."/>
            <person name="Kennedy M."/>
            <person name="Barry K."/>
            <person name="Grigoriev I.V."/>
            <person name="Miller A.N."/>
            <person name="O'Donnell K."/>
            <person name="Stajich J.E."/>
            <person name="Bonito G."/>
        </authorList>
    </citation>
    <scope>NUCLEOTIDE SEQUENCE</scope>
    <source>
        <strain evidence="1">NRRL 2769</strain>
    </source>
</reference>